<dbReference type="AlphaFoldDB" id="J4CDC3"/>
<evidence type="ECO:0000313" key="1">
    <source>
        <dbReference type="EMBL" id="BAM40892.1"/>
    </source>
</evidence>
<sequence length="135" mass="15436">MFGRKVEPYLWREWGGYTLCYTEAHLRLLLSIRVNYSSICLFFLDSTLNTGYGFLFSTYASHPAFPIHARCILAKCALNSGRKQSRNQIQALKLTKSRIAKLIRALGCVLNVLHHAPVTISKLDKKSILNRRHVD</sequence>
<dbReference type="VEuPathDB" id="PiroplasmaDB:TOT_030000153"/>
<keyword evidence="2" id="KW-1185">Reference proteome</keyword>
<dbReference type="Proteomes" id="UP000003786">
    <property type="component" value="Chromosome 3"/>
</dbReference>
<accession>J4CDC3</accession>
<reference evidence="1 2" key="1">
    <citation type="journal article" date="2012" name="MBio">
        <title>Comparative genome analysis of three eukaryotic parasites with differing abilities to transform leukocytes reveals key mediators of Theileria-induced leukocyte transformation.</title>
        <authorList>
            <person name="Hayashida K."/>
            <person name="Hara Y."/>
            <person name="Abe T."/>
            <person name="Yamasaki C."/>
            <person name="Toyoda A."/>
            <person name="Kosuge T."/>
            <person name="Suzuki Y."/>
            <person name="Sato Y."/>
            <person name="Kawashima S."/>
            <person name="Katayama T."/>
            <person name="Wakaguri H."/>
            <person name="Inoue N."/>
            <person name="Homma K."/>
            <person name="Tada-Umezaki M."/>
            <person name="Yagi Y."/>
            <person name="Fujii Y."/>
            <person name="Habara T."/>
            <person name="Kanehisa M."/>
            <person name="Watanabe H."/>
            <person name="Ito K."/>
            <person name="Gojobori T."/>
            <person name="Sugawara H."/>
            <person name="Imanishi T."/>
            <person name="Weir W."/>
            <person name="Gardner M."/>
            <person name="Pain A."/>
            <person name="Shiels B."/>
            <person name="Hattori M."/>
            <person name="Nene V."/>
            <person name="Sugimoto C."/>
        </authorList>
    </citation>
    <scope>NUCLEOTIDE SEQUENCE [LARGE SCALE GENOMIC DNA]</scope>
    <source>
        <strain evidence="1 2">Shintoku</strain>
    </source>
</reference>
<dbReference type="RefSeq" id="XP_009691193.1">
    <property type="nucleotide sequence ID" value="XM_009692898.1"/>
</dbReference>
<evidence type="ECO:0000313" key="2">
    <source>
        <dbReference type="Proteomes" id="UP000003786"/>
    </source>
</evidence>
<gene>
    <name evidence="1" type="ORF">TOT_030000153</name>
</gene>
<proteinExistence type="predicted"/>
<dbReference type="EMBL" id="AP011948">
    <property type="protein sequence ID" value="BAM40892.1"/>
    <property type="molecule type" value="Genomic_DNA"/>
</dbReference>
<dbReference type="KEGG" id="tot:TOT_030000153"/>
<name>J4CDC3_THEOR</name>
<organism evidence="1 2">
    <name type="scientific">Theileria orientalis strain Shintoku</name>
    <dbReference type="NCBI Taxonomy" id="869250"/>
    <lineage>
        <taxon>Eukaryota</taxon>
        <taxon>Sar</taxon>
        <taxon>Alveolata</taxon>
        <taxon>Apicomplexa</taxon>
        <taxon>Aconoidasida</taxon>
        <taxon>Piroplasmida</taxon>
        <taxon>Theileriidae</taxon>
        <taxon>Theileria</taxon>
    </lineage>
</organism>
<dbReference type="GeneID" id="20715351"/>
<protein>
    <submittedName>
        <fullName evidence="1">Uncharacterized protein</fullName>
    </submittedName>
</protein>